<feature type="compositionally biased region" description="Basic residues" evidence="4">
    <location>
        <begin position="1682"/>
        <end position="1694"/>
    </location>
</feature>
<sequence length="1929" mass="212786">MENDDDSSTISHSGVANSSGDGAKAKRPRASKSLLVSFKPGSSRDVHRGTSTDSSLYSATTGTSASSLANRQQQQRVAAPSLPYSSSTSSLSSLQHQPSSPSPTRTYATPQPIQFEHHQLHPCSLAPRGLDLEATSASSASSSTLAAAAKGGDAAARNQLLLASLIDPPPEDEEEMVFLPHEKPSSRPGPTVGTFLVTTMMLSSSAGVRLTMVMVVMMCFSPKGASARPSPGSSLEAIAKDRHYAKGEKVPFDEDREHEFKQLHNVDKPVKRIADYCGKYINAFLNTNGGVCYFGIDDDGVVYGVHLSRSDRDAIRLHVDGIVESFWPAVDTRTCAIVFVPVADPCPKDTFVMELHVSKGTAPVYLMSKNKPTAYMRRSGSIYQMSMEMILQRMNFTMGSSGSVFQPLQNTLTYKLGNVPRNFVGRQTELEEILDQVEGSEDHVKVVSLYGQGGVGKTTLSRRIAAAMASAYPDGQFCIQLNGSTPNPIKTYDAMLYAIRAFHPSITMPSSPTEVEGYYLSCFNQKRSVLLLDDAGSKEQVLSLLPKSTCLVIVTSRRSLGLDVEIGAVCVKKLGKLSLPEAIAMVQQMTRGKVTEEQAAQLAQLCGYLPLAVQVVSATLAKQSNLRPEAMIQRLTENKGEILRLEGNTLELCIKASFELLSPRLQHLFLPLSIFPGSFDEEAAAHVLDVDAQTAQEALSEFLTNSLLEHNPVTWRYHLHFTVRVFSTVLAQKIEQEQSPTAKSDMGSSGEVLAGLGDEMVVKFALWKERFVLHYHDLIKRFQTLYKRGGDYILSGLELFDQNKHNFEEAMRLSITELPLLLVREGGAGHLPRPLQSVEAHGALPRLPHRRQARVDRPRGRSGQAVLSKAVNAEDDDQEQEQDYQDIDDADYVSASPNATGGKTSRRASLSTGAAAAAAAAAGENSSESESELVEDDDLVFVLNELGQAFAAQGQYHTAEAYYHHALRISEKHSASNGAADDATATAFSAAGPSADDIGSATGDAVETTPAATTCESAPIPIPRANSDFASTASSSAASASPPLGRAAGSWLAPALASPISLATEHETKRWRRNLATTLHNLGKLYGEQCSYTAAVEHLQRALDLRQLMCGRDVSEGRKPRGQETEGKKRMRRGMEDREMVGESMLALGACYTQLGKYDEAERQFKAVLSLYRPTTSSPLINAITRLSPPSELISGSSLASTPPSLASVMAAGLPANLDQEIEVDEEMERQRLRDELKLSKLGSTDSHGLQVAACLDHLGALLTIRGKYMEAFSLHSTSLGMKQKLLGSSHLEVARTRHYLAKVLGLAGRYKEAIQEYEVSLRIREDCLGPSHPLVANSLRHIAFLHFYTGEYAQAEKMYAKALKMLKDVFDRPHLEVAIVLNDLGLIYNHQSRYAKSQPLLRHSLAIRKKLLGKRHPYIAVVFNNLGNMYRKQRNYESAEKYLLKALAIRENCFGKEHPEVARSLHNIAALRMAQKRYPEAQALFQRSLEVRSKVLGHFHPELSAVHNAIGNLHECQKDLTGAIAHYNVALQLNRKAFGDYHPSISTNYYKLGNCYRLMKRYAEAEPMLQASRDVCFRCFGEEEDHTNGGGLGQPSRVSRDHRITPGHERILQSDDTLQKFYKEWAEYIVLQSREKRRLEDKAAAAAASDASASQASPPAAVDDEAAAAAEAEADRQRLKEARRRRRERRRQMKREGTWVEGQELDDEADWYYAAQDAEEAKEDEKFKRCIEVLKRMGREEDLAEVMRIEQRLHKLREHRRQRLEKERTERDAQRKASGGGDAKAKAERYSESESESDTSEGEAAAKKKAEEVNKATAETADKHAGKVKLKKLTKNQRKQLMALKLAAKAAEATSEHAQHKKRKWNDEQQPTDRAEYGAGPHQHHHRQQQQQQHAVVVITVRHLVALVLALVTLPVSLLALYLYFISS</sequence>
<dbReference type="InterPro" id="IPR038461">
    <property type="entry name" value="Schlafen_AlbA_2_dom_sf"/>
</dbReference>
<feature type="compositionally biased region" description="Acidic residues" evidence="4">
    <location>
        <begin position="873"/>
        <end position="891"/>
    </location>
</feature>
<feature type="compositionally biased region" description="Polar residues" evidence="4">
    <location>
        <begin position="8"/>
        <end position="20"/>
    </location>
</feature>
<dbReference type="Proteomes" id="UP000011083">
    <property type="component" value="Unassembled WGS sequence"/>
</dbReference>
<dbReference type="SUPFAM" id="SSF52540">
    <property type="entry name" value="P-loop containing nucleoside triphosphate hydrolases"/>
    <property type="match status" value="1"/>
</dbReference>
<evidence type="ECO:0000313" key="9">
    <source>
        <dbReference type="Proteomes" id="UP000011083"/>
    </source>
</evidence>
<evidence type="ECO:0000256" key="1">
    <source>
        <dbReference type="ARBA" id="ARBA00022737"/>
    </source>
</evidence>
<dbReference type="GO" id="GO:0043531">
    <property type="term" value="F:ADP binding"/>
    <property type="evidence" value="ECO:0007669"/>
    <property type="project" value="InterPro"/>
</dbReference>
<keyword evidence="5" id="KW-1133">Transmembrane helix</keyword>
<dbReference type="InterPro" id="IPR002182">
    <property type="entry name" value="NB-ARC"/>
</dbReference>
<name>L8H3K3_ACACF</name>
<keyword evidence="2 3" id="KW-0802">TPR repeat</keyword>
<keyword evidence="1" id="KW-0677">Repeat</keyword>
<evidence type="ECO:0000256" key="4">
    <source>
        <dbReference type="SAM" id="MobiDB-lite"/>
    </source>
</evidence>
<proteinExistence type="predicted"/>
<dbReference type="PROSITE" id="PS50005">
    <property type="entry name" value="TPR"/>
    <property type="match status" value="5"/>
</dbReference>
<feature type="region of interest" description="Disordered" evidence="4">
    <location>
        <begin position="1854"/>
        <end position="1891"/>
    </location>
</feature>
<feature type="region of interest" description="Disordered" evidence="4">
    <location>
        <begin position="1648"/>
        <end position="1700"/>
    </location>
</feature>
<feature type="region of interest" description="Disordered" evidence="4">
    <location>
        <begin position="1587"/>
        <end position="1608"/>
    </location>
</feature>
<feature type="compositionally biased region" description="Low complexity" evidence="4">
    <location>
        <begin position="54"/>
        <end position="69"/>
    </location>
</feature>
<dbReference type="Pfam" id="PF13424">
    <property type="entry name" value="TPR_12"/>
    <property type="match status" value="3"/>
</dbReference>
<gene>
    <name evidence="8" type="ORF">ACA1_114530</name>
</gene>
<evidence type="ECO:0000256" key="2">
    <source>
        <dbReference type="ARBA" id="ARBA00022803"/>
    </source>
</evidence>
<dbReference type="STRING" id="1257118.L8H3K3"/>
<dbReference type="SUPFAM" id="SSF48452">
    <property type="entry name" value="TPR-like"/>
    <property type="match status" value="3"/>
</dbReference>
<feature type="compositionally biased region" description="Low complexity" evidence="4">
    <location>
        <begin position="1648"/>
        <end position="1672"/>
    </location>
</feature>
<dbReference type="OMA" id="HENRPRI"/>
<dbReference type="RefSeq" id="XP_004342184.1">
    <property type="nucleotide sequence ID" value="XM_004342135.1"/>
</dbReference>
<evidence type="ECO:0000256" key="3">
    <source>
        <dbReference type="PROSITE-ProRule" id="PRU00339"/>
    </source>
</evidence>
<feature type="domain" description="Schlafen AlbA-2" evidence="7">
    <location>
        <begin position="254"/>
        <end position="385"/>
    </location>
</feature>
<feature type="repeat" description="TPR" evidence="3">
    <location>
        <begin position="1076"/>
        <end position="1109"/>
    </location>
</feature>
<dbReference type="Gene3D" id="3.30.950.30">
    <property type="entry name" value="Schlafen, AAA domain"/>
    <property type="match status" value="1"/>
</dbReference>
<feature type="compositionally biased region" description="Basic and acidic residues" evidence="4">
    <location>
        <begin position="1866"/>
        <end position="1877"/>
    </location>
</feature>
<dbReference type="InterPro" id="IPR011990">
    <property type="entry name" value="TPR-like_helical_dom_sf"/>
</dbReference>
<dbReference type="InterPro" id="IPR027417">
    <property type="entry name" value="P-loop_NTPase"/>
</dbReference>
<evidence type="ECO:0000259" key="6">
    <source>
        <dbReference type="Pfam" id="PF00931"/>
    </source>
</evidence>
<feature type="compositionally biased region" description="Basic and acidic residues" evidence="4">
    <location>
        <begin position="1805"/>
        <end position="1826"/>
    </location>
</feature>
<dbReference type="Pfam" id="PF13374">
    <property type="entry name" value="TPR_10"/>
    <property type="match status" value="4"/>
</dbReference>
<dbReference type="Pfam" id="PF04326">
    <property type="entry name" value="SLFN_AlbA_2"/>
    <property type="match status" value="1"/>
</dbReference>
<feature type="repeat" description="TPR" evidence="3">
    <location>
        <begin position="1421"/>
        <end position="1454"/>
    </location>
</feature>
<keyword evidence="9" id="KW-1185">Reference proteome</keyword>
<protein>
    <submittedName>
        <fullName evidence="8">NB-ARC domain containing protein</fullName>
    </submittedName>
</protein>
<dbReference type="PANTHER" id="PTHR45641:SF19">
    <property type="entry name" value="NEPHROCYSTIN-3"/>
    <property type="match status" value="1"/>
</dbReference>
<feature type="region of interest" description="Disordered" evidence="4">
    <location>
        <begin position="1"/>
        <end position="109"/>
    </location>
</feature>
<feature type="region of interest" description="Disordered" evidence="4">
    <location>
        <begin position="839"/>
        <end position="908"/>
    </location>
</feature>
<dbReference type="Gene3D" id="3.40.50.300">
    <property type="entry name" value="P-loop containing nucleotide triphosphate hydrolases"/>
    <property type="match status" value="1"/>
</dbReference>
<feature type="compositionally biased region" description="Low complexity" evidence="4">
    <location>
        <begin position="80"/>
        <end position="104"/>
    </location>
</feature>
<feature type="compositionally biased region" description="Basic and acidic residues" evidence="4">
    <location>
        <begin position="1765"/>
        <end position="1776"/>
    </location>
</feature>
<feature type="repeat" description="TPR" evidence="3">
    <location>
        <begin position="1142"/>
        <end position="1175"/>
    </location>
</feature>
<dbReference type="InterPro" id="IPR007421">
    <property type="entry name" value="Schlafen_AlbA_2_dom"/>
</dbReference>
<dbReference type="EMBL" id="KB007926">
    <property type="protein sequence ID" value="ELR20074.1"/>
    <property type="molecule type" value="Genomic_DNA"/>
</dbReference>
<dbReference type="Pfam" id="PF00931">
    <property type="entry name" value="NB-ARC"/>
    <property type="match status" value="1"/>
</dbReference>
<feature type="region of interest" description="Disordered" evidence="4">
    <location>
        <begin position="1115"/>
        <end position="1134"/>
    </location>
</feature>
<organism evidence="8 9">
    <name type="scientific">Acanthamoeba castellanii (strain ATCC 30010 / Neff)</name>
    <dbReference type="NCBI Taxonomy" id="1257118"/>
    <lineage>
        <taxon>Eukaryota</taxon>
        <taxon>Amoebozoa</taxon>
        <taxon>Discosea</taxon>
        <taxon>Longamoebia</taxon>
        <taxon>Centramoebida</taxon>
        <taxon>Acanthamoebidae</taxon>
        <taxon>Acanthamoeba</taxon>
    </lineage>
</organism>
<dbReference type="GeneID" id="14920917"/>
<evidence type="ECO:0000256" key="5">
    <source>
        <dbReference type="SAM" id="Phobius"/>
    </source>
</evidence>
<dbReference type="Gene3D" id="1.25.40.10">
    <property type="entry name" value="Tetratricopeptide repeat domain"/>
    <property type="match status" value="4"/>
</dbReference>
<feature type="repeat" description="TPR" evidence="3">
    <location>
        <begin position="1337"/>
        <end position="1370"/>
    </location>
</feature>
<feature type="region of interest" description="Disordered" evidence="4">
    <location>
        <begin position="1761"/>
        <end position="1833"/>
    </location>
</feature>
<evidence type="ECO:0000313" key="8">
    <source>
        <dbReference type="EMBL" id="ELR20074.1"/>
    </source>
</evidence>
<dbReference type="InterPro" id="IPR019734">
    <property type="entry name" value="TPR_rpt"/>
</dbReference>
<feature type="compositionally biased region" description="Basic and acidic residues" evidence="4">
    <location>
        <begin position="1784"/>
        <end position="1793"/>
    </location>
</feature>
<accession>L8H3K3</accession>
<keyword evidence="5" id="KW-0472">Membrane</keyword>
<feature type="transmembrane region" description="Helical" evidence="5">
    <location>
        <begin position="1905"/>
        <end position="1926"/>
    </location>
</feature>
<dbReference type="KEGG" id="acan:ACA1_114530"/>
<dbReference type="VEuPathDB" id="AmoebaDB:ACA1_114530"/>
<dbReference type="SMART" id="SM00028">
    <property type="entry name" value="TPR"/>
    <property type="match status" value="11"/>
</dbReference>
<dbReference type="OrthoDB" id="10259112at2759"/>
<dbReference type="PANTHER" id="PTHR45641">
    <property type="entry name" value="TETRATRICOPEPTIDE REPEAT PROTEIN (AFU_ORTHOLOGUE AFUA_6G03870)"/>
    <property type="match status" value="1"/>
</dbReference>
<feature type="domain" description="NB-ARC" evidence="6">
    <location>
        <begin position="427"/>
        <end position="558"/>
    </location>
</feature>
<dbReference type="SUPFAM" id="SSF81901">
    <property type="entry name" value="HCP-like"/>
    <property type="match status" value="1"/>
</dbReference>
<feature type="repeat" description="TPR" evidence="3">
    <location>
        <begin position="940"/>
        <end position="973"/>
    </location>
</feature>
<evidence type="ECO:0000259" key="7">
    <source>
        <dbReference type="Pfam" id="PF04326"/>
    </source>
</evidence>
<keyword evidence="5" id="KW-0812">Transmembrane</keyword>
<reference evidence="8 9" key="1">
    <citation type="journal article" date="2013" name="Genome Biol.">
        <title>Genome of Acanthamoeba castellanii highlights extensive lateral gene transfer and early evolution of tyrosine kinase signaling.</title>
        <authorList>
            <person name="Clarke M."/>
            <person name="Lohan A.J."/>
            <person name="Liu B."/>
            <person name="Lagkouvardos I."/>
            <person name="Roy S."/>
            <person name="Zafar N."/>
            <person name="Bertelli C."/>
            <person name="Schilde C."/>
            <person name="Kianianmomeni A."/>
            <person name="Burglin T.R."/>
            <person name="Frech C."/>
            <person name="Turcotte B."/>
            <person name="Kopec K.O."/>
            <person name="Synnott J.M."/>
            <person name="Choo C."/>
            <person name="Paponov I."/>
            <person name="Finkler A."/>
            <person name="Soon Heng Tan C."/>
            <person name="Hutchins A.P."/>
            <person name="Weinmeier T."/>
            <person name="Rattei T."/>
            <person name="Chu J.S."/>
            <person name="Gimenez G."/>
            <person name="Irimia M."/>
            <person name="Rigden D.J."/>
            <person name="Fitzpatrick D.A."/>
            <person name="Lorenzo-Morales J."/>
            <person name="Bateman A."/>
            <person name="Chiu C.H."/>
            <person name="Tang P."/>
            <person name="Hegemann P."/>
            <person name="Fromm H."/>
            <person name="Raoult D."/>
            <person name="Greub G."/>
            <person name="Miranda-Saavedra D."/>
            <person name="Chen N."/>
            <person name="Nash P."/>
            <person name="Ginger M.L."/>
            <person name="Horn M."/>
            <person name="Schaap P."/>
            <person name="Caler L."/>
            <person name="Loftus B."/>
        </authorList>
    </citation>
    <scope>NUCLEOTIDE SEQUENCE [LARGE SCALE GENOMIC DNA]</scope>
    <source>
        <strain evidence="8 9">Neff</strain>
    </source>
</reference>
<feature type="compositionally biased region" description="Basic and acidic residues" evidence="4">
    <location>
        <begin position="1599"/>
        <end position="1608"/>
    </location>
</feature>
<dbReference type="PRINTS" id="PR00364">
    <property type="entry name" value="DISEASERSIST"/>
</dbReference>